<dbReference type="eggNOG" id="COG2128">
    <property type="taxonomic scope" value="Bacteria"/>
</dbReference>
<dbReference type="GO" id="GO:0051920">
    <property type="term" value="F:peroxiredoxin activity"/>
    <property type="evidence" value="ECO:0007669"/>
    <property type="project" value="InterPro"/>
</dbReference>
<dbReference type="InterPro" id="IPR003779">
    <property type="entry name" value="CMD-like"/>
</dbReference>
<dbReference type="NCBIfam" id="TIGR01926">
    <property type="entry name" value="peroxid_rel"/>
    <property type="match status" value="1"/>
</dbReference>
<dbReference type="EMBL" id="LVJS01000054">
    <property type="protein sequence ID" value="KZC22721.1"/>
    <property type="molecule type" value="Genomic_DNA"/>
</dbReference>
<accession>A0A154QEK0</accession>
<dbReference type="STRING" id="416169.RHOFW104T7_18135"/>
<dbReference type="AlphaFoldDB" id="A0A154QEK0"/>
<dbReference type="InterPro" id="IPR029032">
    <property type="entry name" value="AhpD-like"/>
</dbReference>
<protein>
    <submittedName>
        <fullName evidence="2">Peroxidase</fullName>
    </submittedName>
</protein>
<evidence type="ECO:0000313" key="2">
    <source>
        <dbReference type="EMBL" id="KZC22721.1"/>
    </source>
</evidence>
<dbReference type="PANTHER" id="PTHR35446:SF2">
    <property type="entry name" value="CARBOXYMUCONOLACTONE DECARBOXYLASE-LIKE DOMAIN-CONTAINING PROTEIN"/>
    <property type="match status" value="1"/>
</dbReference>
<evidence type="ECO:0000313" key="3">
    <source>
        <dbReference type="Proteomes" id="UP000076131"/>
    </source>
</evidence>
<dbReference type="Gene3D" id="1.20.1290.10">
    <property type="entry name" value="AhpD-like"/>
    <property type="match status" value="1"/>
</dbReference>
<comment type="caution">
    <text evidence="2">The sequence shown here is derived from an EMBL/GenBank/DDBJ whole genome shotgun (WGS) entry which is preliminary data.</text>
</comment>
<dbReference type="Proteomes" id="UP000076131">
    <property type="component" value="Unassembled WGS sequence"/>
</dbReference>
<evidence type="ECO:0000259" key="1">
    <source>
        <dbReference type="Pfam" id="PF02627"/>
    </source>
</evidence>
<gene>
    <name evidence="2" type="ORF">RHOFW104T7_18135</name>
</gene>
<dbReference type="NCBIfam" id="TIGR00778">
    <property type="entry name" value="ahpD_dom"/>
    <property type="match status" value="1"/>
</dbReference>
<dbReference type="RefSeq" id="WP_008436379.1">
    <property type="nucleotide sequence ID" value="NZ_LVJS01000054.1"/>
</dbReference>
<proteinExistence type="predicted"/>
<name>A0A154QEK0_9GAMM</name>
<keyword evidence="2" id="KW-0560">Oxidoreductase</keyword>
<keyword evidence="3" id="KW-1185">Reference proteome</keyword>
<sequence>MSWISETPESEAHGPLRDIYDAIRKQRGKVARILRVHSLDPGALQHHLDLYMHLMFSPGPLSRREREAIAVVVSAANGCAYCVAHHLEALHRYEKDEAVLATVSTAPDQLADLRLRAMLLYARKLTAAPSTMDQAQVAALRAEGLTDPDILRINLVTAYFNFVNRIALGLGVEADSEEISGYADE</sequence>
<dbReference type="SUPFAM" id="SSF69118">
    <property type="entry name" value="AhpD-like"/>
    <property type="match status" value="1"/>
</dbReference>
<organism evidence="2 3">
    <name type="scientific">Rhodanobacter thiooxydans</name>
    <dbReference type="NCBI Taxonomy" id="416169"/>
    <lineage>
        <taxon>Bacteria</taxon>
        <taxon>Pseudomonadati</taxon>
        <taxon>Pseudomonadota</taxon>
        <taxon>Gammaproteobacteria</taxon>
        <taxon>Lysobacterales</taxon>
        <taxon>Rhodanobacteraceae</taxon>
        <taxon>Rhodanobacter</taxon>
    </lineage>
</organism>
<reference evidence="2 3" key="1">
    <citation type="journal article" date="2016" name="MBio">
        <title>Lateral Gene Transfer in a Heavy Metal-Contaminated-Groundwater Microbial Community.</title>
        <authorList>
            <person name="Hemme C.L."/>
            <person name="Green S.J."/>
            <person name="Rishishwar L."/>
            <person name="Prakash O."/>
            <person name="Pettenato A."/>
            <person name="Chakraborty R."/>
            <person name="Deutschbauer A.M."/>
            <person name="Van Nostrand J.D."/>
            <person name="Wu L."/>
            <person name="He Z."/>
            <person name="Jordan I.K."/>
            <person name="Hazen T.C."/>
            <person name="Arkin A.P."/>
            <person name="Kostka J.E."/>
            <person name="Zhou J."/>
        </authorList>
    </citation>
    <scope>NUCLEOTIDE SEQUENCE [LARGE SCALE GENOMIC DNA]</scope>
    <source>
        <strain evidence="2 3">FW104-T7</strain>
    </source>
</reference>
<keyword evidence="2" id="KW-0575">Peroxidase</keyword>
<dbReference type="Pfam" id="PF02627">
    <property type="entry name" value="CMD"/>
    <property type="match status" value="1"/>
</dbReference>
<dbReference type="InterPro" id="IPR004675">
    <property type="entry name" value="AhpD_core"/>
</dbReference>
<feature type="domain" description="Carboxymuconolactone decarboxylase-like" evidence="1">
    <location>
        <begin position="46"/>
        <end position="103"/>
    </location>
</feature>
<dbReference type="PANTHER" id="PTHR35446">
    <property type="entry name" value="SI:CH211-175M2.5"/>
    <property type="match status" value="1"/>
</dbReference>
<dbReference type="InterPro" id="IPR010195">
    <property type="entry name" value="Uncharacterised_peroxidase-rel"/>
</dbReference>